<comment type="caution">
    <text evidence="2">The sequence shown here is derived from an EMBL/GenBank/DDBJ whole genome shotgun (WGS) entry which is preliminary data.</text>
</comment>
<feature type="transmembrane region" description="Helical" evidence="1">
    <location>
        <begin position="181"/>
        <end position="198"/>
    </location>
</feature>
<keyword evidence="1" id="KW-1133">Transmembrane helix</keyword>
<feature type="transmembrane region" description="Helical" evidence="1">
    <location>
        <begin position="64"/>
        <end position="83"/>
    </location>
</feature>
<evidence type="ECO:0000313" key="2">
    <source>
        <dbReference type="EMBL" id="RNL86042.1"/>
    </source>
</evidence>
<name>A0A3N0EDV5_9ACTN</name>
<dbReference type="OrthoDB" id="5188656at2"/>
<sequence>MAAALAAEWLKLRSVRSTWVTVAVVGVVVLVTALATWNGVNAWENATTAEGRLRWETARPMERITFPFTQFCVGVLGVLAFTSEYGTGMIRSTFAAVPRRGTVLTAKVGAVGGATFVTGLAGVTAMHLTGRWIVGDRPFDAYADPVAEAVGPLLAMGLSVAVVALVGMGVGAVLRSTAGTLVTLAVLVFVLPTIAGFLPDPWNERIGAVLPAQLSAQVAGSTDPVLPPLVALTVLAGYAATALGAAAVAISRRDP</sequence>
<reference evidence="2 3" key="1">
    <citation type="submission" date="2018-11" db="EMBL/GenBank/DDBJ databases">
        <title>The genome draft of YIM 96095.</title>
        <authorList>
            <person name="Tang S.-K."/>
            <person name="Chunyu W.-X."/>
            <person name="Feng Y.-Z."/>
        </authorList>
    </citation>
    <scope>NUCLEOTIDE SEQUENCE [LARGE SCALE GENOMIC DNA]</scope>
    <source>
        <strain evidence="2 3">YIM 96095</strain>
    </source>
</reference>
<dbReference type="RefSeq" id="WP_123200236.1">
    <property type="nucleotide sequence ID" value="NZ_RJMB01000004.1"/>
</dbReference>
<keyword evidence="1" id="KW-0812">Transmembrane</keyword>
<accession>A0A3N0EDV5</accession>
<feature type="transmembrane region" description="Helical" evidence="1">
    <location>
        <begin position="229"/>
        <end position="250"/>
    </location>
</feature>
<feature type="transmembrane region" description="Helical" evidence="1">
    <location>
        <begin position="104"/>
        <end position="129"/>
    </location>
</feature>
<dbReference type="Pfam" id="PF12730">
    <property type="entry name" value="ABC2_membrane_4"/>
    <property type="match status" value="1"/>
</dbReference>
<gene>
    <name evidence="2" type="ORF">EFW17_05755</name>
</gene>
<proteinExistence type="predicted"/>
<dbReference type="Proteomes" id="UP000269198">
    <property type="component" value="Unassembled WGS sequence"/>
</dbReference>
<feature type="transmembrane region" description="Helical" evidence="1">
    <location>
        <begin position="19"/>
        <end position="37"/>
    </location>
</feature>
<evidence type="ECO:0000256" key="1">
    <source>
        <dbReference type="SAM" id="Phobius"/>
    </source>
</evidence>
<dbReference type="AlphaFoldDB" id="A0A3N0EDV5"/>
<evidence type="ECO:0000313" key="3">
    <source>
        <dbReference type="Proteomes" id="UP000269198"/>
    </source>
</evidence>
<dbReference type="EMBL" id="RJMB01000004">
    <property type="protein sequence ID" value="RNL86042.1"/>
    <property type="molecule type" value="Genomic_DNA"/>
</dbReference>
<protein>
    <submittedName>
        <fullName evidence="2">ABC transporter permease</fullName>
    </submittedName>
</protein>
<feature type="transmembrane region" description="Helical" evidence="1">
    <location>
        <begin position="149"/>
        <end position="174"/>
    </location>
</feature>
<keyword evidence="1" id="KW-0472">Membrane</keyword>
<organism evidence="2 3">
    <name type="scientific">Halostreptopolyspora alba</name>
    <dbReference type="NCBI Taxonomy" id="2487137"/>
    <lineage>
        <taxon>Bacteria</taxon>
        <taxon>Bacillati</taxon>
        <taxon>Actinomycetota</taxon>
        <taxon>Actinomycetes</taxon>
        <taxon>Streptosporangiales</taxon>
        <taxon>Nocardiopsidaceae</taxon>
        <taxon>Halostreptopolyspora</taxon>
    </lineage>
</organism>
<keyword evidence="3" id="KW-1185">Reference proteome</keyword>